<comment type="caution">
    <text evidence="2">The sequence shown here is derived from an EMBL/GenBank/DDBJ whole genome shotgun (WGS) entry which is preliminary data.</text>
</comment>
<name>A0ABR2MP61_9ASPA</name>
<feature type="compositionally biased region" description="Polar residues" evidence="1">
    <location>
        <begin position="154"/>
        <end position="178"/>
    </location>
</feature>
<evidence type="ECO:0000313" key="3">
    <source>
        <dbReference type="Proteomes" id="UP001412067"/>
    </source>
</evidence>
<evidence type="ECO:0000256" key="1">
    <source>
        <dbReference type="SAM" id="MobiDB-lite"/>
    </source>
</evidence>
<organism evidence="2 3">
    <name type="scientific">Platanthera guangdongensis</name>
    <dbReference type="NCBI Taxonomy" id="2320717"/>
    <lineage>
        <taxon>Eukaryota</taxon>
        <taxon>Viridiplantae</taxon>
        <taxon>Streptophyta</taxon>
        <taxon>Embryophyta</taxon>
        <taxon>Tracheophyta</taxon>
        <taxon>Spermatophyta</taxon>
        <taxon>Magnoliopsida</taxon>
        <taxon>Liliopsida</taxon>
        <taxon>Asparagales</taxon>
        <taxon>Orchidaceae</taxon>
        <taxon>Orchidoideae</taxon>
        <taxon>Orchideae</taxon>
        <taxon>Orchidinae</taxon>
        <taxon>Platanthera</taxon>
    </lineage>
</organism>
<feature type="region of interest" description="Disordered" evidence="1">
    <location>
        <begin position="153"/>
        <end position="178"/>
    </location>
</feature>
<protein>
    <submittedName>
        <fullName evidence="2">Uncharacterized protein</fullName>
    </submittedName>
</protein>
<gene>
    <name evidence="2" type="ORF">KSP40_PGU004786</name>
</gene>
<reference evidence="2 3" key="1">
    <citation type="journal article" date="2022" name="Nat. Plants">
        <title>Genomes of leafy and leafless Platanthera orchids illuminate the evolution of mycoheterotrophy.</title>
        <authorList>
            <person name="Li M.H."/>
            <person name="Liu K.W."/>
            <person name="Li Z."/>
            <person name="Lu H.C."/>
            <person name="Ye Q.L."/>
            <person name="Zhang D."/>
            <person name="Wang J.Y."/>
            <person name="Li Y.F."/>
            <person name="Zhong Z.M."/>
            <person name="Liu X."/>
            <person name="Yu X."/>
            <person name="Liu D.K."/>
            <person name="Tu X.D."/>
            <person name="Liu B."/>
            <person name="Hao Y."/>
            <person name="Liao X.Y."/>
            <person name="Jiang Y.T."/>
            <person name="Sun W.H."/>
            <person name="Chen J."/>
            <person name="Chen Y.Q."/>
            <person name="Ai Y."/>
            <person name="Zhai J.W."/>
            <person name="Wu S.S."/>
            <person name="Zhou Z."/>
            <person name="Hsiao Y.Y."/>
            <person name="Wu W.L."/>
            <person name="Chen Y.Y."/>
            <person name="Lin Y.F."/>
            <person name="Hsu J.L."/>
            <person name="Li C.Y."/>
            <person name="Wang Z.W."/>
            <person name="Zhao X."/>
            <person name="Zhong W.Y."/>
            <person name="Ma X.K."/>
            <person name="Ma L."/>
            <person name="Huang J."/>
            <person name="Chen G.Z."/>
            <person name="Huang M.Z."/>
            <person name="Huang L."/>
            <person name="Peng D.H."/>
            <person name="Luo Y.B."/>
            <person name="Zou S.Q."/>
            <person name="Chen S.P."/>
            <person name="Lan S."/>
            <person name="Tsai W.C."/>
            <person name="Van de Peer Y."/>
            <person name="Liu Z.J."/>
        </authorList>
    </citation>
    <scope>NUCLEOTIDE SEQUENCE [LARGE SCALE GENOMIC DNA]</scope>
    <source>
        <strain evidence="2">Lor288</strain>
    </source>
</reference>
<evidence type="ECO:0000313" key="2">
    <source>
        <dbReference type="EMBL" id="KAK8965359.1"/>
    </source>
</evidence>
<keyword evidence="3" id="KW-1185">Reference proteome</keyword>
<feature type="region of interest" description="Disordered" evidence="1">
    <location>
        <begin position="324"/>
        <end position="350"/>
    </location>
</feature>
<dbReference type="EMBL" id="JBBWWR010000006">
    <property type="protein sequence ID" value="KAK8965359.1"/>
    <property type="molecule type" value="Genomic_DNA"/>
</dbReference>
<sequence>MRCRGRRLAVLDIVDRLFVTIFDYLNEKCKKLLDAINKQFPFKPLKHTLLRQLRIRLHSILVPSSPPLEVPPMTPEMFYGMRFSLALPIALHLPMLTGPRPQFLSTQGSEMEATCFQRDIKVELDTGSQDLLLSHWGLGMESYDFHHGKCHGSRGNSSTRTTLASRESSCPITHSSSRAPTGPLPALTSNMFVSAFFLRSVPDGTLFFIYSLFRRFGRNDGEKNGGIGAFSTTGASLLFNVAVSTRLSCAVNYPRFSPSPATDTVPFLRLRWHTRKRHVHETKRKRLTWEHARRLCTSAHKEEAHARASMKDVCGSAQRGGALERVKKRSAHGRGACGSAQRGGMQERIR</sequence>
<proteinExistence type="predicted"/>
<dbReference type="Proteomes" id="UP001412067">
    <property type="component" value="Unassembled WGS sequence"/>
</dbReference>
<accession>A0ABR2MP61</accession>